<reference evidence="2 3" key="1">
    <citation type="submission" date="2024-09" db="EMBL/GenBank/DDBJ databases">
        <title>Chromosome-scale assembly of Riccia sorocarpa.</title>
        <authorList>
            <person name="Paukszto L."/>
        </authorList>
    </citation>
    <scope>NUCLEOTIDE SEQUENCE [LARGE SCALE GENOMIC DNA]</scope>
    <source>
        <strain evidence="2">LP-2024</strain>
        <tissue evidence="2">Aerial parts of the thallus</tissue>
    </source>
</reference>
<dbReference type="AlphaFoldDB" id="A0ABD3H901"/>
<accession>A0ABD3H901</accession>
<organism evidence="2 3">
    <name type="scientific">Riccia sorocarpa</name>
    <dbReference type="NCBI Taxonomy" id="122646"/>
    <lineage>
        <taxon>Eukaryota</taxon>
        <taxon>Viridiplantae</taxon>
        <taxon>Streptophyta</taxon>
        <taxon>Embryophyta</taxon>
        <taxon>Marchantiophyta</taxon>
        <taxon>Marchantiopsida</taxon>
        <taxon>Marchantiidae</taxon>
        <taxon>Marchantiales</taxon>
        <taxon>Ricciaceae</taxon>
        <taxon>Riccia</taxon>
    </lineage>
</organism>
<comment type="caution">
    <text evidence="2">The sequence shown here is derived from an EMBL/GenBank/DDBJ whole genome shotgun (WGS) entry which is preliminary data.</text>
</comment>
<evidence type="ECO:0000313" key="3">
    <source>
        <dbReference type="Proteomes" id="UP001633002"/>
    </source>
</evidence>
<evidence type="ECO:0000256" key="1">
    <source>
        <dbReference type="SAM" id="MobiDB-lite"/>
    </source>
</evidence>
<protein>
    <submittedName>
        <fullName evidence="2">Uncharacterized protein</fullName>
    </submittedName>
</protein>
<name>A0ABD3H901_9MARC</name>
<dbReference type="Proteomes" id="UP001633002">
    <property type="component" value="Unassembled WGS sequence"/>
</dbReference>
<evidence type="ECO:0000313" key="2">
    <source>
        <dbReference type="EMBL" id="KAL3686591.1"/>
    </source>
</evidence>
<gene>
    <name evidence="2" type="ORF">R1sor_009165</name>
</gene>
<keyword evidence="3" id="KW-1185">Reference proteome</keyword>
<sequence length="342" mass="38497">MWEVVKLQAGPQVANFLTRNLHGPSLETIKRDQRQEFQYVAGENEAQFKHIAETYSRLKQKLNITGSVPFIIAEDETSVQKMLRWVAATDEIMGFCGVKEGHICQHNFTVKVGDGESRYNNILDAFNSNVRGGMNGVERAYDFGDLLRSAGSLNRLAEIESEKGGVVCPRAHGKMKNIWEQLHPIPCDAGGKKMIAEPNMADFSEVCTDTDMISALKQGYAEASRLLHVLEMAPSAHCNREAVKWFKRPWDFKQPLLMTFKELNTGGVEEDDDGDTVRANNNKEEESEEAPLLLDVNTEDEEQLQQAIEGNALLKKKRLLQKYTISCTKCKTSQELSGRREV</sequence>
<feature type="region of interest" description="Disordered" evidence="1">
    <location>
        <begin position="265"/>
        <end position="290"/>
    </location>
</feature>
<dbReference type="EMBL" id="JBJQOH010000005">
    <property type="protein sequence ID" value="KAL3686591.1"/>
    <property type="molecule type" value="Genomic_DNA"/>
</dbReference>
<proteinExistence type="predicted"/>